<reference evidence="3" key="1">
    <citation type="journal article" date="2019" name="Int. J. Syst. Evol. Microbiol.">
        <title>The Global Catalogue of Microorganisms (GCM) 10K type strain sequencing project: providing services to taxonomists for standard genome sequencing and annotation.</title>
        <authorList>
            <consortium name="The Broad Institute Genomics Platform"/>
            <consortium name="The Broad Institute Genome Sequencing Center for Infectious Disease"/>
            <person name="Wu L."/>
            <person name="Ma J."/>
        </authorList>
    </citation>
    <scope>NUCLEOTIDE SEQUENCE [LARGE SCALE GENOMIC DNA]</scope>
    <source>
        <strain evidence="3">JCM 17664</strain>
    </source>
</reference>
<dbReference type="PANTHER" id="PTHR33990">
    <property type="entry name" value="PROTEIN YJDN-RELATED"/>
    <property type="match status" value="1"/>
</dbReference>
<evidence type="ECO:0000313" key="2">
    <source>
        <dbReference type="EMBL" id="GAA4319956.1"/>
    </source>
</evidence>
<name>A0ABP8G969_9BACT</name>
<dbReference type="Proteomes" id="UP001501207">
    <property type="component" value="Unassembled WGS sequence"/>
</dbReference>
<evidence type="ECO:0000313" key="3">
    <source>
        <dbReference type="Proteomes" id="UP001501207"/>
    </source>
</evidence>
<dbReference type="Pfam" id="PF06983">
    <property type="entry name" value="3-dmu-9_3-mt"/>
    <property type="match status" value="1"/>
</dbReference>
<dbReference type="RefSeq" id="WP_344981587.1">
    <property type="nucleotide sequence ID" value="NZ_BAABFN010000022.1"/>
</dbReference>
<feature type="domain" description="PhnB-like" evidence="1">
    <location>
        <begin position="7"/>
        <end position="130"/>
    </location>
</feature>
<dbReference type="CDD" id="cd06588">
    <property type="entry name" value="PhnB_like"/>
    <property type="match status" value="1"/>
</dbReference>
<dbReference type="EMBL" id="BAABFN010000022">
    <property type="protein sequence ID" value="GAA4319956.1"/>
    <property type="molecule type" value="Genomic_DNA"/>
</dbReference>
<keyword evidence="3" id="KW-1185">Reference proteome</keyword>
<protein>
    <submittedName>
        <fullName evidence="2">VOC family protein</fullName>
    </submittedName>
</protein>
<comment type="caution">
    <text evidence="2">The sequence shown here is derived from an EMBL/GenBank/DDBJ whole genome shotgun (WGS) entry which is preliminary data.</text>
</comment>
<evidence type="ECO:0000259" key="1">
    <source>
        <dbReference type="Pfam" id="PF06983"/>
    </source>
</evidence>
<sequence>MKKIALNPYLFFDGNCREAMEFYRQVFGGDLYMQTFGEVNDSCPEAMKDSIMHARLASDEVLLMASDSPEEGALGTGRISLALGGTDEKGLRRIFDALSEGGKEGHPLEKQVWGDIYGDVKDKYGIMWMVNITIQK</sequence>
<dbReference type="Gene3D" id="3.10.180.10">
    <property type="entry name" value="2,3-Dihydroxybiphenyl 1,2-Dioxygenase, domain 1"/>
    <property type="match status" value="1"/>
</dbReference>
<dbReference type="SUPFAM" id="SSF54593">
    <property type="entry name" value="Glyoxalase/Bleomycin resistance protein/Dihydroxybiphenyl dioxygenase"/>
    <property type="match status" value="1"/>
</dbReference>
<dbReference type="PANTHER" id="PTHR33990:SF1">
    <property type="entry name" value="PROTEIN YJDN"/>
    <property type="match status" value="1"/>
</dbReference>
<dbReference type="InterPro" id="IPR029068">
    <property type="entry name" value="Glyas_Bleomycin-R_OHBP_Dase"/>
</dbReference>
<proteinExistence type="predicted"/>
<organism evidence="2 3">
    <name type="scientific">Compostibacter hankyongensis</name>
    <dbReference type="NCBI Taxonomy" id="1007089"/>
    <lineage>
        <taxon>Bacteria</taxon>
        <taxon>Pseudomonadati</taxon>
        <taxon>Bacteroidota</taxon>
        <taxon>Chitinophagia</taxon>
        <taxon>Chitinophagales</taxon>
        <taxon>Chitinophagaceae</taxon>
        <taxon>Compostibacter</taxon>
    </lineage>
</organism>
<accession>A0ABP8G969</accession>
<gene>
    <name evidence="2" type="ORF">GCM10023143_33790</name>
</gene>
<dbReference type="InterPro" id="IPR028973">
    <property type="entry name" value="PhnB-like"/>
</dbReference>